<sequence>FEEWLKEQDFYEDDEEYGILFEKLCDQRSQRRIYIEECVKDAKPSWGYIYLANIIAHNYFNVTFTPNFDDLLNEACCLYADLKPIVCAHDSAVAGIRITSARPKIIKLHGDFLYDTIKNTVRETETLEENMREKFKQFSKEYGLVVVGYGGNDRSIIDILDMMLKSVGYFPNGLYWCIRKEGKVSKKLDRLMRRENTYHIKIENFDEFMAELHEKLGLTLPDTVRDPYKAITEKLNTFILPKEKVEHPIIKKDITELEKQ</sequence>
<name>X0WT69_9ZZZZ</name>
<proteinExistence type="predicted"/>
<feature type="non-terminal residue" evidence="1">
    <location>
        <position position="260"/>
    </location>
</feature>
<dbReference type="Pfam" id="PF13289">
    <property type="entry name" value="SIR2_2"/>
    <property type="match status" value="1"/>
</dbReference>
<dbReference type="Gene3D" id="3.40.50.1220">
    <property type="entry name" value="TPP-binding domain"/>
    <property type="match status" value="1"/>
</dbReference>
<evidence type="ECO:0000313" key="1">
    <source>
        <dbReference type="EMBL" id="GAG26397.1"/>
    </source>
</evidence>
<comment type="caution">
    <text evidence="1">The sequence shown here is derived from an EMBL/GenBank/DDBJ whole genome shotgun (WGS) entry which is preliminary data.</text>
</comment>
<reference evidence="1" key="1">
    <citation type="journal article" date="2014" name="Front. Microbiol.">
        <title>High frequency of phylogenetically diverse reductive dehalogenase-homologous genes in deep subseafloor sedimentary metagenomes.</title>
        <authorList>
            <person name="Kawai M."/>
            <person name="Futagami T."/>
            <person name="Toyoda A."/>
            <person name="Takaki Y."/>
            <person name="Nishi S."/>
            <person name="Hori S."/>
            <person name="Arai W."/>
            <person name="Tsubouchi T."/>
            <person name="Morono Y."/>
            <person name="Uchiyama I."/>
            <person name="Ito T."/>
            <person name="Fujiyama A."/>
            <person name="Inagaki F."/>
            <person name="Takami H."/>
        </authorList>
    </citation>
    <scope>NUCLEOTIDE SEQUENCE</scope>
    <source>
        <strain evidence="1">Expedition CK06-06</strain>
    </source>
</reference>
<protein>
    <submittedName>
        <fullName evidence="1">Uncharacterized protein</fullName>
    </submittedName>
</protein>
<dbReference type="InterPro" id="IPR029035">
    <property type="entry name" value="DHS-like_NAD/FAD-binding_dom"/>
</dbReference>
<organism evidence="1">
    <name type="scientific">marine sediment metagenome</name>
    <dbReference type="NCBI Taxonomy" id="412755"/>
    <lineage>
        <taxon>unclassified sequences</taxon>
        <taxon>metagenomes</taxon>
        <taxon>ecological metagenomes</taxon>
    </lineage>
</organism>
<gene>
    <name evidence="1" type="ORF">S01H1_51866</name>
</gene>
<dbReference type="EMBL" id="BARS01033499">
    <property type="protein sequence ID" value="GAG26397.1"/>
    <property type="molecule type" value="Genomic_DNA"/>
</dbReference>
<dbReference type="AlphaFoldDB" id="X0WT69"/>
<feature type="non-terminal residue" evidence="1">
    <location>
        <position position="1"/>
    </location>
</feature>
<accession>X0WT69</accession>
<dbReference type="SUPFAM" id="SSF52467">
    <property type="entry name" value="DHS-like NAD/FAD-binding domain"/>
    <property type="match status" value="1"/>
</dbReference>